<comment type="similarity">
    <text evidence="11">Belongs to the amiloride-sensitive sodium channel (TC 1.A.6) family.</text>
</comment>
<proteinExistence type="inferred from homology"/>
<dbReference type="PANTHER" id="PTHR11690">
    <property type="entry name" value="AMILORIDE-SENSITIVE SODIUM CHANNEL-RELATED"/>
    <property type="match status" value="1"/>
</dbReference>
<evidence type="ECO:0000313" key="14">
    <source>
        <dbReference type="EMBL" id="CAH3025317.1"/>
    </source>
</evidence>
<evidence type="ECO:0000256" key="3">
    <source>
        <dbReference type="ARBA" id="ARBA00022461"/>
    </source>
</evidence>
<evidence type="ECO:0000256" key="7">
    <source>
        <dbReference type="ARBA" id="ARBA00023065"/>
    </source>
</evidence>
<evidence type="ECO:0000256" key="11">
    <source>
        <dbReference type="RuleBase" id="RU000679"/>
    </source>
</evidence>
<dbReference type="PANTHER" id="PTHR11690:SF248">
    <property type="entry name" value="PICKPOCKET 17, ISOFORM A"/>
    <property type="match status" value="1"/>
</dbReference>
<keyword evidence="8 13" id="KW-0472">Membrane</keyword>
<evidence type="ECO:0000256" key="6">
    <source>
        <dbReference type="ARBA" id="ARBA00023053"/>
    </source>
</evidence>
<dbReference type="Pfam" id="PF00858">
    <property type="entry name" value="ASC"/>
    <property type="match status" value="1"/>
</dbReference>
<dbReference type="EMBL" id="CALNXI010000347">
    <property type="protein sequence ID" value="CAH3025317.1"/>
    <property type="molecule type" value="Genomic_DNA"/>
</dbReference>
<keyword evidence="15" id="KW-1185">Reference proteome</keyword>
<keyword evidence="6" id="KW-0915">Sodium</keyword>
<keyword evidence="7 11" id="KW-0406">Ion transport</keyword>
<keyword evidence="4 11" id="KW-0812">Transmembrane</keyword>
<keyword evidence="2 11" id="KW-0813">Transport</keyword>
<comment type="caution">
    <text evidence="14">The sequence shown here is derived from an EMBL/GenBank/DDBJ whole genome shotgun (WGS) entry which is preliminary data.</text>
</comment>
<organism evidence="14 15">
    <name type="scientific">Porites evermanni</name>
    <dbReference type="NCBI Taxonomy" id="104178"/>
    <lineage>
        <taxon>Eukaryota</taxon>
        <taxon>Metazoa</taxon>
        <taxon>Cnidaria</taxon>
        <taxon>Anthozoa</taxon>
        <taxon>Hexacorallia</taxon>
        <taxon>Scleractinia</taxon>
        <taxon>Fungiina</taxon>
        <taxon>Poritidae</taxon>
        <taxon>Porites</taxon>
    </lineage>
</organism>
<evidence type="ECO:0000256" key="13">
    <source>
        <dbReference type="SAM" id="Phobius"/>
    </source>
</evidence>
<dbReference type="Gene3D" id="2.60.470.10">
    <property type="entry name" value="Acid-sensing ion channels like domains"/>
    <property type="match status" value="1"/>
</dbReference>
<accession>A0ABN8M939</accession>
<gene>
    <name evidence="14" type="ORF">PEVE_00025735</name>
</gene>
<evidence type="ECO:0000256" key="9">
    <source>
        <dbReference type="ARBA" id="ARBA00023201"/>
    </source>
</evidence>
<evidence type="ECO:0000256" key="12">
    <source>
        <dbReference type="SAM" id="MobiDB-lite"/>
    </source>
</evidence>
<evidence type="ECO:0000256" key="2">
    <source>
        <dbReference type="ARBA" id="ARBA00022448"/>
    </source>
</evidence>
<keyword evidence="10 11" id="KW-0407">Ion channel</keyword>
<evidence type="ECO:0000313" key="15">
    <source>
        <dbReference type="Proteomes" id="UP001159427"/>
    </source>
</evidence>
<evidence type="ECO:0000256" key="4">
    <source>
        <dbReference type="ARBA" id="ARBA00022692"/>
    </source>
</evidence>
<evidence type="ECO:0000256" key="10">
    <source>
        <dbReference type="ARBA" id="ARBA00023303"/>
    </source>
</evidence>
<reference evidence="14 15" key="1">
    <citation type="submission" date="2022-05" db="EMBL/GenBank/DDBJ databases">
        <authorList>
            <consortium name="Genoscope - CEA"/>
            <person name="William W."/>
        </authorList>
    </citation>
    <scope>NUCLEOTIDE SEQUENCE [LARGE SCALE GENOMIC DNA]</scope>
</reference>
<sequence>MEKDGKAHSTKDVASKQPSIKQVLSNFCGYTTAHGLGRLAESRTVIRRIAWSLFCVGALVMFVLQIKNLFLIYLSRPVATVVNVHHESRVSFPAVTICNLNMIRLDKLPHDFISTLLEELKGEGQDTQSNGSHAASLLSGATTGQPESTANPSAPGSVSTTDEAITTPNNDVTTATNPSGNAPTGTSQTDATAFPNGATTNPASDSATTSTVGDDVTTGTDPGGTGPTGTPDDAATTLPHGGEYNYDYDDYYFYDYDYDYDYYYNDGFGAESKDEEYAIEEAIRAELALQNDSFIFDMGHQFEDLVFECSFRGYDCKNYSKYWNFLWDSRYGNCYTFNGGITNEGEKQRVLQSYVTGPTGGNQYVFSEVQYIPEISDTAGARVVIHEQGQVPFPYNEGHSVLPSRSTSFGIRRTVIEREDPFGNGSCVSESALNGKNLYAKKYNASYSKQACMNTCHADKQIADCGCAEGQFPTDADICNLRNKTIGKCCLEKIQHKLLTGELDCEAQCPTPCREVQYKSTLSMGHWPSFGYESILESRVKTDSTLAKELDNGYFLR</sequence>
<feature type="compositionally biased region" description="Low complexity" evidence="12">
    <location>
        <begin position="204"/>
        <end position="220"/>
    </location>
</feature>
<comment type="subcellular location">
    <subcellularLocation>
        <location evidence="1">Membrane</location>
        <topology evidence="1">Multi-pass membrane protein</topology>
    </subcellularLocation>
</comment>
<feature type="transmembrane region" description="Helical" evidence="13">
    <location>
        <begin position="49"/>
        <end position="74"/>
    </location>
</feature>
<dbReference type="InterPro" id="IPR001873">
    <property type="entry name" value="ENaC"/>
</dbReference>
<evidence type="ECO:0000256" key="8">
    <source>
        <dbReference type="ARBA" id="ARBA00023136"/>
    </source>
</evidence>
<name>A0ABN8M939_9CNID</name>
<feature type="region of interest" description="Disordered" evidence="12">
    <location>
        <begin position="123"/>
        <end position="239"/>
    </location>
</feature>
<keyword evidence="9 11" id="KW-0739">Sodium transport</keyword>
<feature type="compositionally biased region" description="Polar residues" evidence="12">
    <location>
        <begin position="125"/>
        <end position="203"/>
    </location>
</feature>
<evidence type="ECO:0000256" key="5">
    <source>
        <dbReference type="ARBA" id="ARBA00022989"/>
    </source>
</evidence>
<keyword evidence="5 13" id="KW-1133">Transmembrane helix</keyword>
<keyword evidence="3 11" id="KW-0894">Sodium channel</keyword>
<dbReference type="PRINTS" id="PR01078">
    <property type="entry name" value="AMINACHANNEL"/>
</dbReference>
<protein>
    <submittedName>
        <fullName evidence="14">Uncharacterized protein</fullName>
    </submittedName>
</protein>
<evidence type="ECO:0000256" key="1">
    <source>
        <dbReference type="ARBA" id="ARBA00004141"/>
    </source>
</evidence>
<feature type="compositionally biased region" description="Low complexity" evidence="12">
    <location>
        <begin position="228"/>
        <end position="237"/>
    </location>
</feature>
<dbReference type="Proteomes" id="UP001159427">
    <property type="component" value="Unassembled WGS sequence"/>
</dbReference>